<accession>A0A7V8JR47</accession>
<dbReference type="EMBL" id="WNDQ01000015">
    <property type="protein sequence ID" value="KAF1022076.1"/>
    <property type="molecule type" value="Genomic_DNA"/>
</dbReference>
<organism evidence="3 4">
    <name type="scientific">Paracidovorax wautersii</name>
    <dbReference type="NCBI Taxonomy" id="1177982"/>
    <lineage>
        <taxon>Bacteria</taxon>
        <taxon>Pseudomonadati</taxon>
        <taxon>Pseudomonadota</taxon>
        <taxon>Betaproteobacteria</taxon>
        <taxon>Burkholderiales</taxon>
        <taxon>Comamonadaceae</taxon>
        <taxon>Paracidovorax</taxon>
    </lineage>
</organism>
<dbReference type="Gene3D" id="3.40.50.1820">
    <property type="entry name" value="alpha/beta hydrolase"/>
    <property type="match status" value="1"/>
</dbReference>
<dbReference type="PANTHER" id="PTHR12277">
    <property type="entry name" value="ALPHA/BETA HYDROLASE DOMAIN-CONTAINING PROTEIN"/>
    <property type="match status" value="1"/>
</dbReference>
<feature type="region of interest" description="Disordered" evidence="1">
    <location>
        <begin position="329"/>
        <end position="379"/>
    </location>
</feature>
<dbReference type="Pfam" id="PF12146">
    <property type="entry name" value="Hydrolase_4"/>
    <property type="match status" value="1"/>
</dbReference>
<dbReference type="PANTHER" id="PTHR12277:SF81">
    <property type="entry name" value="PROTEIN ABHD13"/>
    <property type="match status" value="1"/>
</dbReference>
<name>A0A7V8JR47_9BURK</name>
<gene>
    <name evidence="3" type="ORF">GAK30_01418</name>
</gene>
<dbReference type="Proteomes" id="UP000461670">
    <property type="component" value="Unassembled WGS sequence"/>
</dbReference>
<dbReference type="InterPro" id="IPR029058">
    <property type="entry name" value="AB_hydrolase_fold"/>
</dbReference>
<dbReference type="PROSITE" id="PS51257">
    <property type="entry name" value="PROKAR_LIPOPROTEIN"/>
    <property type="match status" value="1"/>
</dbReference>
<evidence type="ECO:0000313" key="4">
    <source>
        <dbReference type="Proteomes" id="UP000461670"/>
    </source>
</evidence>
<evidence type="ECO:0000256" key="1">
    <source>
        <dbReference type="SAM" id="MobiDB-lite"/>
    </source>
</evidence>
<reference evidence="4" key="1">
    <citation type="journal article" date="2020" name="MBio">
        <title>Horizontal gene transfer to a defensive symbiont with a reduced genome amongst a multipartite beetle microbiome.</title>
        <authorList>
            <person name="Waterworth S.C."/>
            <person name="Florez L.V."/>
            <person name="Rees E.R."/>
            <person name="Hertweck C."/>
            <person name="Kaltenpoth M."/>
            <person name="Kwan J.C."/>
        </authorList>
    </citation>
    <scope>NUCLEOTIDE SEQUENCE [LARGE SCALE GENOMIC DNA]</scope>
</reference>
<comment type="caution">
    <text evidence="3">The sequence shown here is derived from an EMBL/GenBank/DDBJ whole genome shotgun (WGS) entry which is preliminary data.</text>
</comment>
<protein>
    <recommendedName>
        <fullName evidence="2">Serine aminopeptidase S33 domain-containing protein</fullName>
    </recommendedName>
</protein>
<sequence>MTKMMTMTKNRWFTWMSLAFALTAGLVGCSALDERQRQFIFNPTISRGGHNPELQDVWIPFTSRLTSEPVRMHALWRGDAPALIGAKQPVMLYLHGARWDVWASRTRIERLHEMGFAVLAIDYRGFGKTSSGRREGATPSNTLPSESMAYEDAMAAWNWLANRFPKNKRYIYGHSLGGAIAIDLASKVNDESGTIVEGTFSSVRDVFATTHWGWLPIGPLLTQRFESIDKVQRIGSPLLVVHGSDDEVIKPELGERLYDAASSPKEFIMVQGGNHHNASSVGFGQYQAALKDLFGIQPRPVADPALARGEAGSALQGVATQVAAMGAASATAPATEPVRLRAETKRPLKNASGRPLAVKPAATPVASEPRARSAATSNS</sequence>
<dbReference type="InterPro" id="IPR022742">
    <property type="entry name" value="Hydrolase_4"/>
</dbReference>
<feature type="domain" description="Serine aminopeptidase S33" evidence="2">
    <location>
        <begin position="88"/>
        <end position="204"/>
    </location>
</feature>
<evidence type="ECO:0000313" key="3">
    <source>
        <dbReference type="EMBL" id="KAF1022076.1"/>
    </source>
</evidence>
<evidence type="ECO:0000259" key="2">
    <source>
        <dbReference type="Pfam" id="PF12146"/>
    </source>
</evidence>
<proteinExistence type="predicted"/>
<dbReference type="AlphaFoldDB" id="A0A7V8JR47"/>
<dbReference type="SUPFAM" id="SSF53474">
    <property type="entry name" value="alpha/beta-Hydrolases"/>
    <property type="match status" value="1"/>
</dbReference>